<evidence type="ECO:0000313" key="2">
    <source>
        <dbReference type="EMBL" id="MBK5925817.1"/>
    </source>
</evidence>
<name>A0A934WHJ2_9RHOB</name>
<gene>
    <name evidence="2" type="ORF">CCR87_00335</name>
</gene>
<comment type="caution">
    <text evidence="2">The sequence shown here is derived from an EMBL/GenBank/DDBJ whole genome shotgun (WGS) entry which is preliminary data.</text>
</comment>
<keyword evidence="1" id="KW-0812">Transmembrane</keyword>
<keyword evidence="3" id="KW-1185">Reference proteome</keyword>
<evidence type="ECO:0000256" key="1">
    <source>
        <dbReference type="SAM" id="Phobius"/>
    </source>
</evidence>
<reference evidence="2" key="1">
    <citation type="submission" date="2017-05" db="EMBL/GenBank/DDBJ databases">
        <authorList>
            <person name="Imhoff J.F."/>
            <person name="Rahn T."/>
            <person name="Kuenzel S."/>
            <person name="Neulinger S.C."/>
        </authorList>
    </citation>
    <scope>NUCLEOTIDE SEQUENCE</scope>
    <source>
        <strain evidence="2">LMG 28126</strain>
    </source>
</reference>
<dbReference type="AlphaFoldDB" id="A0A934WHJ2"/>
<organism evidence="2 3">
    <name type="scientific">Rhodobaculum claviforme</name>
    <dbReference type="NCBI Taxonomy" id="1549854"/>
    <lineage>
        <taxon>Bacteria</taxon>
        <taxon>Pseudomonadati</taxon>
        <taxon>Pseudomonadota</taxon>
        <taxon>Alphaproteobacteria</taxon>
        <taxon>Rhodobacterales</taxon>
        <taxon>Paracoccaceae</taxon>
        <taxon>Rhodobaculum</taxon>
    </lineage>
</organism>
<accession>A0A934WHJ2</accession>
<proteinExistence type="predicted"/>
<sequence length="81" mass="8072">MAPILAARAALRLGPPLLGIALFLGAWQLAHWHYGGFILPSPWQTGAAVAATLSGAGGWAALGMTVGRVGLALVLSALVGG</sequence>
<dbReference type="EMBL" id="NHSD01000024">
    <property type="protein sequence ID" value="MBK5925817.1"/>
    <property type="molecule type" value="Genomic_DNA"/>
</dbReference>
<protein>
    <submittedName>
        <fullName evidence="2">Uncharacterized protein</fullName>
    </submittedName>
</protein>
<keyword evidence="1" id="KW-1133">Transmembrane helix</keyword>
<feature type="transmembrane region" description="Helical" evidence="1">
    <location>
        <begin position="57"/>
        <end position="79"/>
    </location>
</feature>
<evidence type="ECO:0000313" key="3">
    <source>
        <dbReference type="Proteomes" id="UP000706333"/>
    </source>
</evidence>
<keyword evidence="1" id="KW-0472">Membrane</keyword>
<dbReference type="Proteomes" id="UP000706333">
    <property type="component" value="Unassembled WGS sequence"/>
</dbReference>
<reference evidence="2" key="2">
    <citation type="journal article" date="2020" name="Microorganisms">
        <title>Osmotic Adaptation and Compatible Solute Biosynthesis of Phototrophic Bacteria as Revealed from Genome Analyses.</title>
        <authorList>
            <person name="Imhoff J.F."/>
            <person name="Rahn T."/>
            <person name="Kunzel S."/>
            <person name="Keller A."/>
            <person name="Neulinger S.C."/>
        </authorList>
    </citation>
    <scope>NUCLEOTIDE SEQUENCE</scope>
    <source>
        <strain evidence="2">LMG 28126</strain>
    </source>
</reference>
<feature type="non-terminal residue" evidence="2">
    <location>
        <position position="81"/>
    </location>
</feature>